<sequence>MKKWLISLVILLLLGFGFAKLKVSTLEEWYRELTGPAEQNDQMLEPENFTEELGFTIEVSQSMIYEGDLLLVNKDYPVPEGLHPETEAVSLVKNPELIDGFGVLDNSIMLSPRLVEHFTAMVKAAGKEGIHHFLISSGYRNESKQEELYREMGPKWALPAGFSEHNLGLSLDIGSSQGEMSEAPEGLWLKQHAWEYGFILRYPEDKTDITGIRFEPWHFRYVGQPHSTIMQEEGLVLEQYLDELKKRKSMSATVGGQDYRVFYYPVSEDQVIYVPAQGKYSLSGNNIDGIIVTVAE</sequence>
<comment type="caution">
    <text evidence="2">The sequence shown here is derived from an EMBL/GenBank/DDBJ whole genome shotgun (WGS) entry which is preliminary data.</text>
</comment>
<dbReference type="InterPro" id="IPR003709">
    <property type="entry name" value="VanY-like_core_dom"/>
</dbReference>
<proteinExistence type="predicted"/>
<reference evidence="2 3" key="1">
    <citation type="submission" date="2021-03" db="EMBL/GenBank/DDBJ databases">
        <title>Antimicrobial resistance genes in bacteria isolated from Japanese honey, and their potential for conferring macrolide and lincosamide resistance in the American foulbrood pathogen Paenibacillus larvae.</title>
        <authorList>
            <person name="Okamoto M."/>
            <person name="Kumagai M."/>
            <person name="Kanamori H."/>
            <person name="Takamatsu D."/>
        </authorList>
    </citation>
    <scope>NUCLEOTIDE SEQUENCE [LARGE SCALE GENOMIC DNA]</scope>
    <source>
        <strain evidence="2 3">J41TS12</strain>
    </source>
</reference>
<keyword evidence="2" id="KW-0378">Hydrolase</keyword>
<dbReference type="InterPro" id="IPR052179">
    <property type="entry name" value="DD-CPase-like"/>
</dbReference>
<gene>
    <name evidence="2" type="ORF">J41TS12_13580</name>
</gene>
<evidence type="ECO:0000259" key="1">
    <source>
        <dbReference type="Pfam" id="PF02557"/>
    </source>
</evidence>
<dbReference type="GO" id="GO:0004180">
    <property type="term" value="F:carboxypeptidase activity"/>
    <property type="evidence" value="ECO:0007669"/>
    <property type="project" value="UniProtKB-KW"/>
</dbReference>
<protein>
    <submittedName>
        <fullName evidence="2">D-Ala-D-Ala carboxypeptidase VanY</fullName>
    </submittedName>
</protein>
<dbReference type="PANTHER" id="PTHR34385:SF1">
    <property type="entry name" value="PEPTIDOGLYCAN L-ALANYL-D-GLUTAMATE ENDOPEPTIDASE CWLK"/>
    <property type="match status" value="1"/>
</dbReference>
<dbReference type="InterPro" id="IPR058193">
    <property type="entry name" value="VanY/YodJ_core_dom"/>
</dbReference>
<dbReference type="GO" id="GO:0006508">
    <property type="term" value="P:proteolysis"/>
    <property type="evidence" value="ECO:0007669"/>
    <property type="project" value="InterPro"/>
</dbReference>
<dbReference type="Pfam" id="PF02557">
    <property type="entry name" value="VanY"/>
    <property type="match status" value="1"/>
</dbReference>
<organism evidence="2 3">
    <name type="scientific">Paenibacillus antibioticophila</name>
    <dbReference type="NCBI Taxonomy" id="1274374"/>
    <lineage>
        <taxon>Bacteria</taxon>
        <taxon>Bacillati</taxon>
        <taxon>Bacillota</taxon>
        <taxon>Bacilli</taxon>
        <taxon>Bacillales</taxon>
        <taxon>Paenibacillaceae</taxon>
        <taxon>Paenibacillus</taxon>
    </lineage>
</organism>
<dbReference type="Gene3D" id="3.30.200.180">
    <property type="match status" value="1"/>
</dbReference>
<evidence type="ECO:0000313" key="2">
    <source>
        <dbReference type="EMBL" id="GIO36497.1"/>
    </source>
</evidence>
<dbReference type="RefSeq" id="WP_212938854.1">
    <property type="nucleotide sequence ID" value="NZ_BORR01000004.1"/>
</dbReference>
<name>A0A919XNW5_9BACL</name>
<dbReference type="SUPFAM" id="SSF55166">
    <property type="entry name" value="Hedgehog/DD-peptidase"/>
    <property type="match status" value="1"/>
</dbReference>
<evidence type="ECO:0000313" key="3">
    <source>
        <dbReference type="Proteomes" id="UP000681162"/>
    </source>
</evidence>
<feature type="domain" description="D-alanyl-D-alanine carboxypeptidase-like core" evidence="1">
    <location>
        <begin position="109"/>
        <end position="223"/>
    </location>
</feature>
<dbReference type="EMBL" id="BORR01000004">
    <property type="protein sequence ID" value="GIO36497.1"/>
    <property type="molecule type" value="Genomic_DNA"/>
</dbReference>
<dbReference type="AlphaFoldDB" id="A0A919XNW5"/>
<dbReference type="Gene3D" id="3.30.1380.10">
    <property type="match status" value="1"/>
</dbReference>
<dbReference type="CDD" id="cd14852">
    <property type="entry name" value="LD-carboxypeptidase"/>
    <property type="match status" value="1"/>
</dbReference>
<accession>A0A919XNW5</accession>
<keyword evidence="2" id="KW-0645">Protease</keyword>
<dbReference type="InterPro" id="IPR009045">
    <property type="entry name" value="Zn_M74/Hedgehog-like"/>
</dbReference>
<keyword evidence="2" id="KW-0121">Carboxypeptidase</keyword>
<keyword evidence="3" id="KW-1185">Reference proteome</keyword>
<dbReference type="PANTHER" id="PTHR34385">
    <property type="entry name" value="D-ALANYL-D-ALANINE CARBOXYPEPTIDASE"/>
    <property type="match status" value="1"/>
</dbReference>
<dbReference type="Proteomes" id="UP000681162">
    <property type="component" value="Unassembled WGS sequence"/>
</dbReference>